<keyword evidence="11 14" id="KW-0675">Receptor</keyword>
<evidence type="ECO:0000256" key="3">
    <source>
        <dbReference type="ARBA" id="ARBA00022475"/>
    </source>
</evidence>
<dbReference type="GO" id="GO:0004930">
    <property type="term" value="F:G protein-coupled receptor activity"/>
    <property type="evidence" value="ECO:0007669"/>
    <property type="project" value="UniProtKB-KW"/>
</dbReference>
<dbReference type="PRINTS" id="PR00245">
    <property type="entry name" value="OLFACTORYR"/>
</dbReference>
<feature type="transmembrane region" description="Helical" evidence="15">
    <location>
        <begin position="37"/>
        <end position="63"/>
    </location>
</feature>
<feature type="transmembrane region" description="Helical" evidence="15">
    <location>
        <begin position="70"/>
        <end position="93"/>
    </location>
</feature>
<name>A0A8J6EDU9_ELECQ</name>
<evidence type="ECO:0000256" key="2">
    <source>
        <dbReference type="ARBA" id="ARBA00010663"/>
    </source>
</evidence>
<dbReference type="SUPFAM" id="SSF81321">
    <property type="entry name" value="Family A G protein-coupled receptor-like"/>
    <property type="match status" value="1"/>
</dbReference>
<dbReference type="PROSITE" id="PS50262">
    <property type="entry name" value="G_PROTEIN_RECEP_F1_2"/>
    <property type="match status" value="1"/>
</dbReference>
<keyword evidence="7 15" id="KW-1133">Transmembrane helix</keyword>
<dbReference type="GO" id="GO:0005886">
    <property type="term" value="C:plasma membrane"/>
    <property type="evidence" value="ECO:0007669"/>
    <property type="project" value="UniProtKB-SubCell"/>
</dbReference>
<dbReference type="InterPro" id="IPR017452">
    <property type="entry name" value="GPCR_Rhodpsn_7TM"/>
</dbReference>
<organism evidence="17 18">
    <name type="scientific">Eleutherodactylus coqui</name>
    <name type="common">Puerto Rican coqui</name>
    <dbReference type="NCBI Taxonomy" id="57060"/>
    <lineage>
        <taxon>Eukaryota</taxon>
        <taxon>Metazoa</taxon>
        <taxon>Chordata</taxon>
        <taxon>Craniata</taxon>
        <taxon>Vertebrata</taxon>
        <taxon>Euteleostomi</taxon>
        <taxon>Amphibia</taxon>
        <taxon>Batrachia</taxon>
        <taxon>Anura</taxon>
        <taxon>Neobatrachia</taxon>
        <taxon>Hyloidea</taxon>
        <taxon>Eleutherodactylidae</taxon>
        <taxon>Eleutherodactylinae</taxon>
        <taxon>Eleutherodactylus</taxon>
        <taxon>Eleutherodactylus</taxon>
    </lineage>
</organism>
<dbReference type="PANTHER" id="PTHR24242">
    <property type="entry name" value="G-PROTEIN COUPLED RECEPTOR"/>
    <property type="match status" value="1"/>
</dbReference>
<accession>A0A8J6EDU9</accession>
<keyword evidence="9 15" id="KW-0472">Membrane</keyword>
<dbReference type="PANTHER" id="PTHR24242:SF253">
    <property type="entry name" value="OLFACTORY RECEPTOR-RELATED"/>
    <property type="match status" value="1"/>
</dbReference>
<keyword evidence="3 15" id="KW-1003">Cell membrane</keyword>
<evidence type="ECO:0000256" key="13">
    <source>
        <dbReference type="ARBA" id="ARBA00023224"/>
    </source>
</evidence>
<dbReference type="Gene3D" id="1.20.1070.10">
    <property type="entry name" value="Rhodopsin 7-helix transmembrane proteins"/>
    <property type="match status" value="1"/>
</dbReference>
<evidence type="ECO:0000256" key="12">
    <source>
        <dbReference type="ARBA" id="ARBA00023180"/>
    </source>
</evidence>
<evidence type="ECO:0000256" key="5">
    <source>
        <dbReference type="ARBA" id="ARBA00022692"/>
    </source>
</evidence>
<comment type="similarity">
    <text evidence="2 14">Belongs to the G-protein coupled receptor 1 family.</text>
</comment>
<keyword evidence="8 14" id="KW-0297">G-protein coupled receptor</keyword>
<dbReference type="FunFam" id="1.10.1220.70:FF:000001">
    <property type="entry name" value="Olfactory receptor"/>
    <property type="match status" value="1"/>
</dbReference>
<feature type="transmembrane region" description="Helical" evidence="15">
    <location>
        <begin position="250"/>
        <end position="273"/>
    </location>
</feature>
<feature type="transmembrane region" description="Helical" evidence="15">
    <location>
        <begin position="212"/>
        <end position="238"/>
    </location>
</feature>
<gene>
    <name evidence="17" type="ORF">GDO78_015373</name>
</gene>
<keyword evidence="6 15" id="KW-0552">Olfaction</keyword>
<dbReference type="GO" id="GO:0004984">
    <property type="term" value="F:olfactory receptor activity"/>
    <property type="evidence" value="ECO:0007669"/>
    <property type="project" value="InterPro"/>
</dbReference>
<keyword evidence="18" id="KW-1185">Reference proteome</keyword>
<dbReference type="OrthoDB" id="9975554at2759"/>
<dbReference type="PROSITE" id="PS00237">
    <property type="entry name" value="G_PROTEIN_RECEP_F1_1"/>
    <property type="match status" value="1"/>
</dbReference>
<evidence type="ECO:0000256" key="8">
    <source>
        <dbReference type="ARBA" id="ARBA00023040"/>
    </source>
</evidence>
<proteinExistence type="inferred from homology"/>
<dbReference type="InterPro" id="IPR050939">
    <property type="entry name" value="Olfactory_GPCR1"/>
</dbReference>
<dbReference type="FunFam" id="1.20.1070.10:FF:000010">
    <property type="entry name" value="Olfactory receptor"/>
    <property type="match status" value="1"/>
</dbReference>
<evidence type="ECO:0000259" key="16">
    <source>
        <dbReference type="PROSITE" id="PS50262"/>
    </source>
</evidence>
<evidence type="ECO:0000256" key="4">
    <source>
        <dbReference type="ARBA" id="ARBA00022606"/>
    </source>
</evidence>
<dbReference type="InterPro" id="IPR000276">
    <property type="entry name" value="GPCR_Rhodpsn"/>
</dbReference>
<feature type="transmembrane region" description="Helical" evidence="15">
    <location>
        <begin position="152"/>
        <end position="173"/>
    </location>
</feature>
<dbReference type="Pfam" id="PF13853">
    <property type="entry name" value="7tm_4"/>
    <property type="match status" value="1"/>
</dbReference>
<dbReference type="AlphaFoldDB" id="A0A8J6EDU9"/>
<dbReference type="Proteomes" id="UP000770717">
    <property type="component" value="Unassembled WGS sequence"/>
</dbReference>
<evidence type="ECO:0000313" key="18">
    <source>
        <dbReference type="Proteomes" id="UP000770717"/>
    </source>
</evidence>
<comment type="subcellular location">
    <subcellularLocation>
        <location evidence="1 15">Cell membrane</location>
        <topology evidence="1 15">Multi-pass membrane protein</topology>
    </subcellularLocation>
</comment>
<feature type="transmembrane region" description="Helical" evidence="15">
    <location>
        <begin position="279"/>
        <end position="299"/>
    </location>
</feature>
<evidence type="ECO:0000256" key="15">
    <source>
        <dbReference type="RuleBase" id="RU363047"/>
    </source>
</evidence>
<evidence type="ECO:0000256" key="11">
    <source>
        <dbReference type="ARBA" id="ARBA00023170"/>
    </source>
</evidence>
<comment type="caution">
    <text evidence="17">The sequence shown here is derived from an EMBL/GenBank/DDBJ whole genome shotgun (WGS) entry which is preliminary data.</text>
</comment>
<evidence type="ECO:0000256" key="10">
    <source>
        <dbReference type="ARBA" id="ARBA00023157"/>
    </source>
</evidence>
<feature type="transmembrane region" description="Helical" evidence="15">
    <location>
        <begin position="105"/>
        <end position="132"/>
    </location>
</feature>
<evidence type="ECO:0000256" key="7">
    <source>
        <dbReference type="ARBA" id="ARBA00022989"/>
    </source>
</evidence>
<evidence type="ECO:0000256" key="6">
    <source>
        <dbReference type="ARBA" id="ARBA00022725"/>
    </source>
</evidence>
<dbReference type="InterPro" id="IPR000725">
    <property type="entry name" value="Olfact_rcpt"/>
</dbReference>
<dbReference type="PRINTS" id="PR00237">
    <property type="entry name" value="GPCRRHODOPSN"/>
</dbReference>
<feature type="domain" description="G-protein coupled receptors family 1 profile" evidence="16">
    <location>
        <begin position="53"/>
        <end position="297"/>
    </location>
</feature>
<evidence type="ECO:0000256" key="14">
    <source>
        <dbReference type="RuleBase" id="RU000688"/>
    </source>
</evidence>
<reference evidence="17" key="1">
    <citation type="thesis" date="2020" institute="ProQuest LLC" country="789 East Eisenhower Parkway, Ann Arbor, MI, USA">
        <title>Comparative Genomics and Chromosome Evolution.</title>
        <authorList>
            <person name="Mudd A.B."/>
        </authorList>
    </citation>
    <scope>NUCLEOTIDE SEQUENCE</scope>
    <source>
        <strain evidence="17">HN-11 Male</strain>
        <tissue evidence="17">Kidney and liver</tissue>
    </source>
</reference>
<dbReference type="EMBL" id="WNTK01001525">
    <property type="protein sequence ID" value="KAG9467236.1"/>
    <property type="molecule type" value="Genomic_DNA"/>
</dbReference>
<keyword evidence="5 14" id="KW-0812">Transmembrane</keyword>
<sequence>MSVIMSGLVYPNIKASQTNNITFIFLLGFSNTQDFSFLFFSLLVIIYIATILENLLIIFFYVVSKTLQSAMYFFISQISLCDILVVTDIVPILLHTVLHGRSSMTLIGCIFQFCLFATSEFSECLLLSVMSYDRYLAIYNPLRYHCVMNHQFCVALSSLTWLVAFMVTSLYAISISNLYFCGPHIIDHFYCDLEPILQLSCSDISRVHKQNLIIGVLTGFCPFIVIVTSYVCIVITIIKIPSSTGRHKAFSTCSSHLIVVSILYGALIFVYMFPTKGQSMMSLSYTIVTPLLNPIIYTLRNKDFKEAFYKIYHSF</sequence>
<keyword evidence="10" id="KW-1015">Disulfide bond</keyword>
<evidence type="ECO:0000256" key="9">
    <source>
        <dbReference type="ARBA" id="ARBA00023136"/>
    </source>
</evidence>
<keyword evidence="12" id="KW-0325">Glycoprotein</keyword>
<evidence type="ECO:0000256" key="1">
    <source>
        <dbReference type="ARBA" id="ARBA00004651"/>
    </source>
</evidence>
<keyword evidence="13 14" id="KW-0807">Transducer</keyword>
<keyword evidence="4 15" id="KW-0716">Sensory transduction</keyword>
<evidence type="ECO:0000313" key="17">
    <source>
        <dbReference type="EMBL" id="KAG9467236.1"/>
    </source>
</evidence>
<protein>
    <recommendedName>
        <fullName evidence="15">Olfactory receptor</fullName>
    </recommendedName>
</protein>